<evidence type="ECO:0000256" key="1">
    <source>
        <dbReference type="ARBA" id="ARBA00005234"/>
    </source>
</evidence>
<accession>A0A9W6XUR8</accession>
<organism evidence="5 6">
    <name type="scientific">Phytophthora fragariaefolia</name>
    <dbReference type="NCBI Taxonomy" id="1490495"/>
    <lineage>
        <taxon>Eukaryota</taxon>
        <taxon>Sar</taxon>
        <taxon>Stramenopiles</taxon>
        <taxon>Oomycota</taxon>
        <taxon>Peronosporomycetes</taxon>
        <taxon>Peronosporales</taxon>
        <taxon>Peronosporaceae</taxon>
        <taxon>Phytophthora</taxon>
    </lineage>
</organism>
<keyword evidence="2" id="KW-0645">Protease</keyword>
<evidence type="ECO:0000256" key="2">
    <source>
        <dbReference type="ARBA" id="ARBA00022670"/>
    </source>
</evidence>
<sequence>MVAQRRLAGVIVKYSKADNKKPKYKMMKTPVIILDPFYTLPSILLDACVKLFPVANTEAEAIIVDEGSQASQAAQASQKHTKNARSSALTETIVVKDVGNYSREQIEIFISVQNRKAAIQLGLDTHKWLVDEGLPALPAEYHPKASKAAEEILGTYPKKQIKSLPLLPEFQFSLLYTVKLTTWLSDGAIRALCERLVHDNPGRRFAGFQDAVMKSKKTRGTEGNLIQDRIRERILQQVREPGVDVVLLPLNFHNAHWCCVVIRVEAKRIFYYDPLNQASYLQSARAIVTFLKISTLEAFYVITQFNWTHSAAAYTSPECSYTTLLEVSHWI</sequence>
<name>A0A9W6XUR8_9STRA</name>
<gene>
    <name evidence="5" type="ORF">Pfra01_001632700</name>
</gene>
<feature type="domain" description="Ubiquitin-like protease family profile" evidence="4">
    <location>
        <begin position="241"/>
        <end position="286"/>
    </location>
</feature>
<evidence type="ECO:0000256" key="3">
    <source>
        <dbReference type="ARBA" id="ARBA00022801"/>
    </source>
</evidence>
<dbReference type="GO" id="GO:0008234">
    <property type="term" value="F:cysteine-type peptidase activity"/>
    <property type="evidence" value="ECO:0007669"/>
    <property type="project" value="InterPro"/>
</dbReference>
<dbReference type="InterPro" id="IPR038765">
    <property type="entry name" value="Papain-like_cys_pep_sf"/>
</dbReference>
<dbReference type="AlphaFoldDB" id="A0A9W6XUR8"/>
<dbReference type="Pfam" id="PF02902">
    <property type="entry name" value="Peptidase_C48"/>
    <property type="match status" value="1"/>
</dbReference>
<dbReference type="InterPro" id="IPR003653">
    <property type="entry name" value="Peptidase_C48_C"/>
</dbReference>
<dbReference type="GO" id="GO:0006508">
    <property type="term" value="P:proteolysis"/>
    <property type="evidence" value="ECO:0007669"/>
    <property type="project" value="UniProtKB-KW"/>
</dbReference>
<reference evidence="5" key="1">
    <citation type="submission" date="2023-04" db="EMBL/GenBank/DDBJ databases">
        <title>Phytophthora fragariaefolia NBRC 109709.</title>
        <authorList>
            <person name="Ichikawa N."/>
            <person name="Sato H."/>
            <person name="Tonouchi N."/>
        </authorList>
    </citation>
    <scope>NUCLEOTIDE SEQUENCE</scope>
    <source>
        <strain evidence="5">NBRC 109709</strain>
    </source>
</reference>
<evidence type="ECO:0000259" key="4">
    <source>
        <dbReference type="Pfam" id="PF02902"/>
    </source>
</evidence>
<dbReference type="Gene3D" id="3.40.395.10">
    <property type="entry name" value="Adenoviral Proteinase, Chain A"/>
    <property type="match status" value="1"/>
</dbReference>
<dbReference type="Proteomes" id="UP001165121">
    <property type="component" value="Unassembled WGS sequence"/>
</dbReference>
<protein>
    <submittedName>
        <fullName evidence="5">Unnamed protein product</fullName>
    </submittedName>
</protein>
<proteinExistence type="inferred from homology"/>
<keyword evidence="3" id="KW-0378">Hydrolase</keyword>
<evidence type="ECO:0000313" key="5">
    <source>
        <dbReference type="EMBL" id="GMF45509.1"/>
    </source>
</evidence>
<evidence type="ECO:0000313" key="6">
    <source>
        <dbReference type="Proteomes" id="UP001165121"/>
    </source>
</evidence>
<comment type="similarity">
    <text evidence="1">Belongs to the peptidase C48 family.</text>
</comment>
<keyword evidence="6" id="KW-1185">Reference proteome</keyword>
<comment type="caution">
    <text evidence="5">The sequence shown here is derived from an EMBL/GenBank/DDBJ whole genome shotgun (WGS) entry which is preliminary data.</text>
</comment>
<dbReference type="EMBL" id="BSXT01001827">
    <property type="protein sequence ID" value="GMF45509.1"/>
    <property type="molecule type" value="Genomic_DNA"/>
</dbReference>
<dbReference type="SUPFAM" id="SSF54001">
    <property type="entry name" value="Cysteine proteinases"/>
    <property type="match status" value="1"/>
</dbReference>
<dbReference type="OrthoDB" id="120868at2759"/>